<feature type="region of interest" description="Disordered" evidence="5">
    <location>
        <begin position="374"/>
        <end position="394"/>
    </location>
</feature>
<dbReference type="InterPro" id="IPR050641">
    <property type="entry name" value="RIFMO-like"/>
</dbReference>
<dbReference type="InterPro" id="IPR036249">
    <property type="entry name" value="Thioredoxin-like_sf"/>
</dbReference>
<dbReference type="SUPFAM" id="SSF52833">
    <property type="entry name" value="Thioredoxin-like"/>
    <property type="match status" value="1"/>
</dbReference>
<dbReference type="Proteomes" id="UP001601992">
    <property type="component" value="Unassembled WGS sequence"/>
</dbReference>
<dbReference type="Pfam" id="PF01494">
    <property type="entry name" value="FAD_binding_3"/>
    <property type="match status" value="1"/>
</dbReference>
<dbReference type="PANTHER" id="PTHR43004">
    <property type="entry name" value="TRK SYSTEM POTASSIUM UPTAKE PROTEIN"/>
    <property type="match status" value="1"/>
</dbReference>
<dbReference type="PANTHER" id="PTHR43004:SF19">
    <property type="entry name" value="BINDING MONOOXYGENASE, PUTATIVE (JCVI)-RELATED"/>
    <property type="match status" value="1"/>
</dbReference>
<dbReference type="NCBIfam" id="NF004832">
    <property type="entry name" value="PRK06184.1"/>
    <property type="match status" value="1"/>
</dbReference>
<evidence type="ECO:0000256" key="4">
    <source>
        <dbReference type="ARBA" id="ARBA00022827"/>
    </source>
</evidence>
<dbReference type="SUPFAM" id="SSF51905">
    <property type="entry name" value="FAD/NAD(P)-binding domain"/>
    <property type="match status" value="1"/>
</dbReference>
<dbReference type="PRINTS" id="PR00420">
    <property type="entry name" value="RNGMNOXGNASE"/>
</dbReference>
<dbReference type="Gene3D" id="3.50.50.60">
    <property type="entry name" value="FAD/NAD(P)-binding domain"/>
    <property type="match status" value="1"/>
</dbReference>
<proteinExistence type="inferred from homology"/>
<evidence type="ECO:0000256" key="3">
    <source>
        <dbReference type="ARBA" id="ARBA00022630"/>
    </source>
</evidence>
<name>A0ABW6S6M2_9NOCA</name>
<protein>
    <submittedName>
        <fullName evidence="7">FAD-dependent oxidoreductase</fullName>
    </submittedName>
</protein>
<dbReference type="Gene3D" id="3.40.30.120">
    <property type="match status" value="1"/>
</dbReference>
<dbReference type="EMBL" id="JBIAQY010000011">
    <property type="protein sequence ID" value="MFF3571950.1"/>
    <property type="molecule type" value="Genomic_DNA"/>
</dbReference>
<dbReference type="InterPro" id="IPR002938">
    <property type="entry name" value="FAD-bd"/>
</dbReference>
<evidence type="ECO:0000313" key="8">
    <source>
        <dbReference type="Proteomes" id="UP001601992"/>
    </source>
</evidence>
<dbReference type="Gene3D" id="3.30.70.2450">
    <property type="match status" value="1"/>
</dbReference>
<evidence type="ECO:0000256" key="1">
    <source>
        <dbReference type="ARBA" id="ARBA00001974"/>
    </source>
</evidence>
<feature type="domain" description="FAD-binding" evidence="6">
    <location>
        <begin position="7"/>
        <end position="343"/>
    </location>
</feature>
<reference evidence="7 8" key="1">
    <citation type="submission" date="2024-10" db="EMBL/GenBank/DDBJ databases">
        <title>The Natural Products Discovery Center: Release of the First 8490 Sequenced Strains for Exploring Actinobacteria Biosynthetic Diversity.</title>
        <authorList>
            <person name="Kalkreuter E."/>
            <person name="Kautsar S.A."/>
            <person name="Yang D."/>
            <person name="Bader C.D."/>
            <person name="Teijaro C.N."/>
            <person name="Fluegel L."/>
            <person name="Davis C.M."/>
            <person name="Simpson J.R."/>
            <person name="Lauterbach L."/>
            <person name="Steele A.D."/>
            <person name="Gui C."/>
            <person name="Meng S."/>
            <person name="Li G."/>
            <person name="Viehrig K."/>
            <person name="Ye F."/>
            <person name="Su P."/>
            <person name="Kiefer A.F."/>
            <person name="Nichols A."/>
            <person name="Cepeda A.J."/>
            <person name="Yan W."/>
            <person name="Fan B."/>
            <person name="Jiang Y."/>
            <person name="Adhikari A."/>
            <person name="Zheng C.-J."/>
            <person name="Schuster L."/>
            <person name="Cowan T.M."/>
            <person name="Smanski M.J."/>
            <person name="Chevrette M.G."/>
            <person name="De Carvalho L.P.S."/>
            <person name="Shen B."/>
        </authorList>
    </citation>
    <scope>NUCLEOTIDE SEQUENCE [LARGE SCALE GENOMIC DNA]</scope>
    <source>
        <strain evidence="7 8">NPDC002593</strain>
    </source>
</reference>
<evidence type="ECO:0000256" key="2">
    <source>
        <dbReference type="ARBA" id="ARBA00007801"/>
    </source>
</evidence>
<comment type="caution">
    <text evidence="7">The sequence shown here is derived from an EMBL/GenBank/DDBJ whole genome shotgun (WGS) entry which is preliminary data.</text>
</comment>
<evidence type="ECO:0000259" key="6">
    <source>
        <dbReference type="Pfam" id="PF01494"/>
    </source>
</evidence>
<keyword evidence="8" id="KW-1185">Reference proteome</keyword>
<dbReference type="InterPro" id="IPR036188">
    <property type="entry name" value="FAD/NAD-bd_sf"/>
</dbReference>
<sequence length="522" mass="55877">MSADVIDVLVVGGGPTGAALAVDLVRRGLRVRVVDKAAHGFDGSRAKGVQPRSLEVLEDLGALGDILAGGGEYPPLGIHLGPLTIPWRMQPQHDVTTDIPYPNTWMIPQHRTDAALRARLRELGGAVEFGCELVELAQGEESVVATVAGEGGRQEITSRYLVGADGGSSAVRRALGIGFLGSTDEDDRMLIVDASVEGLTRNRWHMWPGAGGRFIGACPLPHSGQFQWMIRLRPDEQPALDGDAITDRIRKHTRDKHIRLYDIRWTSVFRPNIRMVDRYRSGRVFLAGDAAHVHTPAGAQGLNTGLQDAYNLGWKLGQVLAGAPDELLDTYEAERLPIAARVLGLSTKKYEGMSKLDPSSLKRGAEERQLGLNYRGGPLAAPATERTETLSAGDRAPDAKLLDAAGGPLRLFETLAGPHFTAIAYGPEAATDLKALQWPKSGAALRRVAIDAGADPDADVVLADVAGMFREIYGVRAPSVLLVRPDGYIGSIATGDRADRIRAAARLLAPPIAALADRSVET</sequence>
<evidence type="ECO:0000313" key="7">
    <source>
        <dbReference type="EMBL" id="MFF3571950.1"/>
    </source>
</evidence>
<evidence type="ECO:0000256" key="5">
    <source>
        <dbReference type="SAM" id="MobiDB-lite"/>
    </source>
</evidence>
<keyword evidence="4" id="KW-0274">FAD</keyword>
<organism evidence="7 8">
    <name type="scientific">Nocardia jiangxiensis</name>
    <dbReference type="NCBI Taxonomy" id="282685"/>
    <lineage>
        <taxon>Bacteria</taxon>
        <taxon>Bacillati</taxon>
        <taxon>Actinomycetota</taxon>
        <taxon>Actinomycetes</taxon>
        <taxon>Mycobacteriales</taxon>
        <taxon>Nocardiaceae</taxon>
        <taxon>Nocardia</taxon>
    </lineage>
</organism>
<comment type="similarity">
    <text evidence="2">Belongs to the PheA/TfdB FAD monooxygenase family.</text>
</comment>
<accession>A0ABW6S6M2</accession>
<keyword evidence="3" id="KW-0285">Flavoprotein</keyword>
<gene>
    <name evidence="7" type="ORF">ACFYXQ_29630</name>
</gene>
<comment type="cofactor">
    <cofactor evidence="1">
        <name>FAD</name>
        <dbReference type="ChEBI" id="CHEBI:57692"/>
    </cofactor>
</comment>
<dbReference type="RefSeq" id="WP_387405640.1">
    <property type="nucleotide sequence ID" value="NZ_JBIAQY010000011.1"/>
</dbReference>